<evidence type="ECO:0000256" key="11">
    <source>
        <dbReference type="RuleBase" id="RU365086"/>
    </source>
</evidence>
<reference evidence="13 14" key="1">
    <citation type="journal article" date="2014" name="Nat. Commun.">
        <title>Klebsormidium flaccidum genome reveals primary factors for plant terrestrial adaptation.</title>
        <authorList>
            <person name="Hori K."/>
            <person name="Maruyama F."/>
            <person name="Fujisawa T."/>
            <person name="Togashi T."/>
            <person name="Yamamoto N."/>
            <person name="Seo M."/>
            <person name="Sato S."/>
            <person name="Yamada T."/>
            <person name="Mori H."/>
            <person name="Tajima N."/>
            <person name="Moriyama T."/>
            <person name="Ikeuchi M."/>
            <person name="Watanabe M."/>
            <person name="Wada H."/>
            <person name="Kobayashi K."/>
            <person name="Saito M."/>
            <person name="Masuda T."/>
            <person name="Sasaki-Sekimoto Y."/>
            <person name="Mashiguchi K."/>
            <person name="Awai K."/>
            <person name="Shimojima M."/>
            <person name="Masuda S."/>
            <person name="Iwai M."/>
            <person name="Nobusawa T."/>
            <person name="Narise T."/>
            <person name="Kondo S."/>
            <person name="Saito H."/>
            <person name="Sato R."/>
            <person name="Murakawa M."/>
            <person name="Ihara Y."/>
            <person name="Oshima-Yamada Y."/>
            <person name="Ohtaka K."/>
            <person name="Satoh M."/>
            <person name="Sonobe K."/>
            <person name="Ishii M."/>
            <person name="Ohtani R."/>
            <person name="Kanamori-Sato M."/>
            <person name="Honoki R."/>
            <person name="Miyazaki D."/>
            <person name="Mochizuki H."/>
            <person name="Umetsu J."/>
            <person name="Higashi K."/>
            <person name="Shibata D."/>
            <person name="Kamiya Y."/>
            <person name="Sato N."/>
            <person name="Nakamura Y."/>
            <person name="Tabata S."/>
            <person name="Ida S."/>
            <person name="Kurokawa K."/>
            <person name="Ohta H."/>
        </authorList>
    </citation>
    <scope>NUCLEOTIDE SEQUENCE [LARGE SCALE GENOMIC DNA]</scope>
    <source>
        <strain evidence="13 14">NIES-2285</strain>
    </source>
</reference>
<name>A0A1Y1IH87_KLENI</name>
<dbReference type="OMA" id="NQRYDWI"/>
<keyword evidence="9 11" id="KW-0012">Acyltransferase</keyword>
<dbReference type="GO" id="GO:0004343">
    <property type="term" value="F:glucosamine 6-phosphate N-acetyltransferase activity"/>
    <property type="evidence" value="ECO:0000318"/>
    <property type="project" value="GO_Central"/>
</dbReference>
<dbReference type="GO" id="GO:0006048">
    <property type="term" value="P:UDP-N-acetylglucosamine biosynthetic process"/>
    <property type="evidence" value="ECO:0007669"/>
    <property type="project" value="UniProtKB-UniRule"/>
</dbReference>
<dbReference type="OrthoDB" id="10039976at2759"/>
<evidence type="ECO:0000256" key="2">
    <source>
        <dbReference type="ARBA" id="ARBA00004586"/>
    </source>
</evidence>
<comment type="similarity">
    <text evidence="4 11">Belongs to the acetyltransferase family. GNA1 subfamily.</text>
</comment>
<dbReference type="InterPro" id="IPR039143">
    <property type="entry name" value="GNPNAT1-like"/>
</dbReference>
<evidence type="ECO:0000256" key="8">
    <source>
        <dbReference type="ARBA" id="ARBA00023136"/>
    </source>
</evidence>
<dbReference type="SUPFAM" id="SSF55729">
    <property type="entry name" value="Acyl-CoA N-acyltransferases (Nat)"/>
    <property type="match status" value="1"/>
</dbReference>
<dbReference type="GO" id="GO:0005789">
    <property type="term" value="C:endoplasmic reticulum membrane"/>
    <property type="evidence" value="ECO:0007669"/>
    <property type="project" value="UniProtKB-SubCell"/>
</dbReference>
<evidence type="ECO:0000256" key="1">
    <source>
        <dbReference type="ARBA" id="ARBA00004184"/>
    </source>
</evidence>
<dbReference type="UniPathway" id="UPA00113">
    <property type="reaction ID" value="UER00529"/>
</dbReference>
<gene>
    <name evidence="13" type="ORF">KFL_003570070</name>
</gene>
<keyword evidence="6 11" id="KW-0808">Transferase</keyword>
<comment type="catalytic activity">
    <reaction evidence="10 11">
        <text>D-glucosamine 6-phosphate + acetyl-CoA = N-acetyl-D-glucosamine 6-phosphate + CoA + H(+)</text>
        <dbReference type="Rhea" id="RHEA:10292"/>
        <dbReference type="ChEBI" id="CHEBI:15378"/>
        <dbReference type="ChEBI" id="CHEBI:57287"/>
        <dbReference type="ChEBI" id="CHEBI:57288"/>
        <dbReference type="ChEBI" id="CHEBI:57513"/>
        <dbReference type="ChEBI" id="CHEBI:58725"/>
        <dbReference type="EC" id="2.3.1.4"/>
    </reaction>
</comment>
<dbReference type="Proteomes" id="UP000054558">
    <property type="component" value="Unassembled WGS sequence"/>
</dbReference>
<sequence>MMAGEELITRRLEAGDFHKGYMGLLAQLTVAGDVTEEAFKARVEEMAARAPDYHTVVIEDSAASRVVATATLLIERKILRNCGKCGHVEDVVVDKDVRGKHLGQKLINELIRIAQEQGCYKVILDCADYNTSFYEKSGFVKKEIQMVKYF</sequence>
<evidence type="ECO:0000313" key="13">
    <source>
        <dbReference type="EMBL" id="GAQ87498.1"/>
    </source>
</evidence>
<dbReference type="PROSITE" id="PS51186">
    <property type="entry name" value="GNAT"/>
    <property type="match status" value="1"/>
</dbReference>
<dbReference type="AlphaFoldDB" id="A0A1Y1IH87"/>
<dbReference type="Gene3D" id="3.40.630.30">
    <property type="match status" value="1"/>
</dbReference>
<protein>
    <recommendedName>
        <fullName evidence="11">Glucosamine 6-phosphate N-acetyltransferase</fullName>
        <ecNumber evidence="11">2.3.1.4</ecNumber>
    </recommendedName>
</protein>
<dbReference type="CDD" id="cd04301">
    <property type="entry name" value="NAT_SF"/>
    <property type="match status" value="1"/>
</dbReference>
<keyword evidence="14" id="KW-1185">Reference proteome</keyword>
<evidence type="ECO:0000313" key="14">
    <source>
        <dbReference type="Proteomes" id="UP000054558"/>
    </source>
</evidence>
<evidence type="ECO:0000256" key="5">
    <source>
        <dbReference type="ARBA" id="ARBA00011738"/>
    </source>
</evidence>
<evidence type="ECO:0000256" key="4">
    <source>
        <dbReference type="ARBA" id="ARBA00006048"/>
    </source>
</evidence>
<keyword evidence="8" id="KW-0472">Membrane</keyword>
<evidence type="ECO:0000256" key="3">
    <source>
        <dbReference type="ARBA" id="ARBA00004832"/>
    </source>
</evidence>
<dbReference type="Pfam" id="PF00583">
    <property type="entry name" value="Acetyltransf_1"/>
    <property type="match status" value="1"/>
</dbReference>
<dbReference type="InterPro" id="IPR016181">
    <property type="entry name" value="Acyl_CoA_acyltransferase"/>
</dbReference>
<dbReference type="InterPro" id="IPR000182">
    <property type="entry name" value="GNAT_dom"/>
</dbReference>
<organism evidence="13 14">
    <name type="scientific">Klebsormidium nitens</name>
    <name type="common">Green alga</name>
    <name type="synonym">Ulothrix nitens</name>
    <dbReference type="NCBI Taxonomy" id="105231"/>
    <lineage>
        <taxon>Eukaryota</taxon>
        <taxon>Viridiplantae</taxon>
        <taxon>Streptophyta</taxon>
        <taxon>Klebsormidiophyceae</taxon>
        <taxon>Klebsormidiales</taxon>
        <taxon>Klebsormidiaceae</taxon>
        <taxon>Klebsormidium</taxon>
    </lineage>
</organism>
<dbReference type="PANTHER" id="PTHR13355:SF11">
    <property type="entry name" value="GLUCOSAMINE 6-PHOSPHATE N-ACETYLTRANSFERASE"/>
    <property type="match status" value="1"/>
</dbReference>
<evidence type="ECO:0000256" key="10">
    <source>
        <dbReference type="ARBA" id="ARBA00048964"/>
    </source>
</evidence>
<dbReference type="PANTHER" id="PTHR13355">
    <property type="entry name" value="GLUCOSAMINE 6-PHOSPHATE N-ACETYLTRANSFERASE"/>
    <property type="match status" value="1"/>
</dbReference>
<dbReference type="EMBL" id="DF237306">
    <property type="protein sequence ID" value="GAQ87498.1"/>
    <property type="molecule type" value="Genomic_DNA"/>
</dbReference>
<dbReference type="STRING" id="105231.A0A1Y1IH87"/>
<evidence type="ECO:0000259" key="12">
    <source>
        <dbReference type="PROSITE" id="PS51186"/>
    </source>
</evidence>
<dbReference type="FunFam" id="3.40.630.30:FF:000048">
    <property type="entry name" value="Glucosamine 6-phosphate N-acetyltransferase"/>
    <property type="match status" value="1"/>
</dbReference>
<comment type="subunit">
    <text evidence="5 11">Homodimer.</text>
</comment>
<comment type="pathway">
    <text evidence="3 11">Nucleotide-sugar biosynthesis; UDP-N-acetyl-alpha-D-glucosamine biosynthesis; N-acetyl-alpha-D-glucosamine 1-phosphate from alpha-D-glucosamine 6-phosphate (route I): step 1/2.</text>
</comment>
<evidence type="ECO:0000256" key="9">
    <source>
        <dbReference type="ARBA" id="ARBA00023315"/>
    </source>
</evidence>
<keyword evidence="7" id="KW-0256">Endoplasmic reticulum</keyword>
<feature type="domain" description="N-acetyltransferase" evidence="12">
    <location>
        <begin position="7"/>
        <end position="150"/>
    </location>
</feature>
<dbReference type="GO" id="GO:0006044">
    <property type="term" value="P:N-acetylglucosamine metabolic process"/>
    <property type="evidence" value="ECO:0007669"/>
    <property type="project" value="UniProtKB-ARBA"/>
</dbReference>
<proteinExistence type="inferred from homology"/>
<dbReference type="EC" id="2.3.1.4" evidence="11"/>
<evidence type="ECO:0000256" key="6">
    <source>
        <dbReference type="ARBA" id="ARBA00022679"/>
    </source>
</evidence>
<accession>A0A1Y1IH87</accession>
<comment type="subcellular location">
    <subcellularLocation>
        <location evidence="1">Endomembrane system</location>
        <topology evidence="1">Peripheral membrane protein</topology>
    </subcellularLocation>
    <subcellularLocation>
        <location evidence="2">Endoplasmic reticulum membrane</location>
    </subcellularLocation>
</comment>
<evidence type="ECO:0000256" key="7">
    <source>
        <dbReference type="ARBA" id="ARBA00022824"/>
    </source>
</evidence>